<comment type="caution">
    <text evidence="6">The sequence shown here is derived from an EMBL/GenBank/DDBJ whole genome shotgun (WGS) entry which is preliminary data.</text>
</comment>
<dbReference type="GO" id="GO:0003677">
    <property type="term" value="F:DNA binding"/>
    <property type="evidence" value="ECO:0007669"/>
    <property type="project" value="UniProtKB-KW"/>
</dbReference>
<accession>A0A9D4XTL9</accession>
<evidence type="ECO:0000256" key="1">
    <source>
        <dbReference type="ARBA" id="ARBA00004123"/>
    </source>
</evidence>
<dbReference type="SUPFAM" id="SSF101936">
    <property type="entry name" value="DNA-binding pseudobarrel domain"/>
    <property type="match status" value="1"/>
</dbReference>
<keyword evidence="7" id="KW-1185">Reference proteome</keyword>
<dbReference type="InterPro" id="IPR015300">
    <property type="entry name" value="DNA-bd_pseudobarrel_sf"/>
</dbReference>
<sequence length="190" mass="21543">MSTGKKVSSFEMLKGSSISQIENESAWRRRRLNEGKQVDFGEEEGKVKNVDGKIGRITTYAAPSHISNSCGSVIFDENITGDESSDEDLSNQPRFVVWKKEIKDEKKIPQSVIKKCFLTGLRSTELVGVDTMETYDCKVHTSERKYYVEMFIGRGWYEYAKKKGLKKGDIVGFSIHHPPARRIVVSVLNL</sequence>
<protein>
    <recommendedName>
        <fullName evidence="8">TF-B3 domain-containing protein</fullName>
    </recommendedName>
</protein>
<dbReference type="Gene3D" id="2.40.330.10">
    <property type="entry name" value="DNA-binding pseudobarrel domain"/>
    <property type="match status" value="1"/>
</dbReference>
<gene>
    <name evidence="6" type="ORF">KIW84_030618</name>
</gene>
<evidence type="ECO:0000313" key="7">
    <source>
        <dbReference type="Proteomes" id="UP001058974"/>
    </source>
</evidence>
<keyword evidence="2" id="KW-0805">Transcription regulation</keyword>
<dbReference type="Proteomes" id="UP001058974">
    <property type="component" value="Chromosome 3"/>
</dbReference>
<evidence type="ECO:0000256" key="2">
    <source>
        <dbReference type="ARBA" id="ARBA00023015"/>
    </source>
</evidence>
<dbReference type="Gramene" id="Psat03G0061800-T1">
    <property type="protein sequence ID" value="KAI5424501.1"/>
    <property type="gene ID" value="KIW84_030618"/>
</dbReference>
<organism evidence="6 7">
    <name type="scientific">Pisum sativum</name>
    <name type="common">Garden pea</name>
    <name type="synonym">Lathyrus oleraceus</name>
    <dbReference type="NCBI Taxonomy" id="3888"/>
    <lineage>
        <taxon>Eukaryota</taxon>
        <taxon>Viridiplantae</taxon>
        <taxon>Streptophyta</taxon>
        <taxon>Embryophyta</taxon>
        <taxon>Tracheophyta</taxon>
        <taxon>Spermatophyta</taxon>
        <taxon>Magnoliopsida</taxon>
        <taxon>eudicotyledons</taxon>
        <taxon>Gunneridae</taxon>
        <taxon>Pentapetalae</taxon>
        <taxon>rosids</taxon>
        <taxon>fabids</taxon>
        <taxon>Fabales</taxon>
        <taxon>Fabaceae</taxon>
        <taxon>Papilionoideae</taxon>
        <taxon>50 kb inversion clade</taxon>
        <taxon>NPAAA clade</taxon>
        <taxon>Hologalegina</taxon>
        <taxon>IRL clade</taxon>
        <taxon>Fabeae</taxon>
        <taxon>Lathyrus</taxon>
    </lineage>
</organism>
<dbReference type="GO" id="GO:0005634">
    <property type="term" value="C:nucleus"/>
    <property type="evidence" value="ECO:0007669"/>
    <property type="project" value="UniProtKB-SubCell"/>
</dbReference>
<evidence type="ECO:0000256" key="4">
    <source>
        <dbReference type="ARBA" id="ARBA00023163"/>
    </source>
</evidence>
<keyword evidence="4" id="KW-0804">Transcription</keyword>
<evidence type="ECO:0000256" key="3">
    <source>
        <dbReference type="ARBA" id="ARBA00023125"/>
    </source>
</evidence>
<dbReference type="AlphaFoldDB" id="A0A9D4XTL9"/>
<dbReference type="EMBL" id="JAMSHJ010000003">
    <property type="protein sequence ID" value="KAI5424501.1"/>
    <property type="molecule type" value="Genomic_DNA"/>
</dbReference>
<comment type="subcellular location">
    <subcellularLocation>
        <location evidence="1">Nucleus</location>
    </subcellularLocation>
</comment>
<keyword evidence="5" id="KW-0539">Nucleus</keyword>
<keyword evidence="3" id="KW-0238">DNA-binding</keyword>
<name>A0A9D4XTL9_PEA</name>
<evidence type="ECO:0000256" key="5">
    <source>
        <dbReference type="ARBA" id="ARBA00023242"/>
    </source>
</evidence>
<evidence type="ECO:0000313" key="6">
    <source>
        <dbReference type="EMBL" id="KAI5424501.1"/>
    </source>
</evidence>
<reference evidence="6 7" key="1">
    <citation type="journal article" date="2022" name="Nat. Genet.">
        <title>Improved pea reference genome and pan-genome highlight genomic features and evolutionary characteristics.</title>
        <authorList>
            <person name="Yang T."/>
            <person name="Liu R."/>
            <person name="Luo Y."/>
            <person name="Hu S."/>
            <person name="Wang D."/>
            <person name="Wang C."/>
            <person name="Pandey M.K."/>
            <person name="Ge S."/>
            <person name="Xu Q."/>
            <person name="Li N."/>
            <person name="Li G."/>
            <person name="Huang Y."/>
            <person name="Saxena R.K."/>
            <person name="Ji Y."/>
            <person name="Li M."/>
            <person name="Yan X."/>
            <person name="He Y."/>
            <person name="Liu Y."/>
            <person name="Wang X."/>
            <person name="Xiang C."/>
            <person name="Varshney R.K."/>
            <person name="Ding H."/>
            <person name="Gao S."/>
            <person name="Zong X."/>
        </authorList>
    </citation>
    <scope>NUCLEOTIDE SEQUENCE [LARGE SCALE GENOMIC DNA]</scope>
    <source>
        <strain evidence="6 7">cv. Zhongwan 6</strain>
    </source>
</reference>
<evidence type="ECO:0008006" key="8">
    <source>
        <dbReference type="Google" id="ProtNLM"/>
    </source>
</evidence>
<proteinExistence type="predicted"/>